<evidence type="ECO:0000313" key="3">
    <source>
        <dbReference type="EMBL" id="SVC24108.1"/>
    </source>
</evidence>
<dbReference type="InterPro" id="IPR006089">
    <property type="entry name" value="Acyl-CoA_DH_CS"/>
</dbReference>
<proteinExistence type="predicted"/>
<name>A0A382KI57_9ZZZZ</name>
<dbReference type="PANTHER" id="PTHR42707:SF3">
    <property type="entry name" value="ACYL-COA DEHYDROGENASE AIDB-RELATED"/>
    <property type="match status" value="1"/>
</dbReference>
<dbReference type="GO" id="GO:0003995">
    <property type="term" value="F:acyl-CoA dehydrogenase activity"/>
    <property type="evidence" value="ECO:0007669"/>
    <property type="project" value="InterPro"/>
</dbReference>
<organism evidence="3">
    <name type="scientific">marine metagenome</name>
    <dbReference type="NCBI Taxonomy" id="408172"/>
    <lineage>
        <taxon>unclassified sequences</taxon>
        <taxon>metagenomes</taxon>
        <taxon>ecological metagenomes</taxon>
    </lineage>
</organism>
<dbReference type="EMBL" id="UINC01080820">
    <property type="protein sequence ID" value="SVC24108.1"/>
    <property type="molecule type" value="Genomic_DNA"/>
</dbReference>
<dbReference type="InterPro" id="IPR009075">
    <property type="entry name" value="AcylCo_DH/oxidase_C"/>
</dbReference>
<sequence>GLRVASAMDHPGDPREDAIARLGTAVAKYWNPRRCPYLVFEAMECHGGPGYIEDSIMPRLYREAPVNSIWEGSGNVIGLDVLRVIGREPEALAALMAELEKGRGSDDHLDRAIDDLARELGHPEKIEARMRTITEMMALTLQGALLVQYAPAAVAQAFCLSRLGSRYRGAFGTLPKECDLSALISRAAPGSSA</sequence>
<feature type="non-terminal residue" evidence="3">
    <location>
        <position position="1"/>
    </location>
</feature>
<dbReference type="AlphaFoldDB" id="A0A382KI57"/>
<dbReference type="SUPFAM" id="SSF47203">
    <property type="entry name" value="Acyl-CoA dehydrogenase C-terminal domain-like"/>
    <property type="match status" value="1"/>
</dbReference>
<dbReference type="InterPro" id="IPR036250">
    <property type="entry name" value="AcylCo_DH-like_C"/>
</dbReference>
<keyword evidence="1" id="KW-0285">Flavoprotein</keyword>
<feature type="domain" description="Acyl-CoA dehydrogenase/oxidase C-terminal" evidence="2">
    <location>
        <begin position="3"/>
        <end position="84"/>
    </location>
</feature>
<dbReference type="PANTHER" id="PTHR42707">
    <property type="entry name" value="ACYL-COA DEHYDROGENASE"/>
    <property type="match status" value="1"/>
</dbReference>
<accession>A0A382KI57</accession>
<evidence type="ECO:0000259" key="2">
    <source>
        <dbReference type="Pfam" id="PF00441"/>
    </source>
</evidence>
<dbReference type="Pfam" id="PF00441">
    <property type="entry name" value="Acyl-CoA_dh_1"/>
    <property type="match status" value="1"/>
</dbReference>
<dbReference type="Gene3D" id="1.20.140.10">
    <property type="entry name" value="Butyryl-CoA Dehydrogenase, subunit A, domain 3"/>
    <property type="match status" value="1"/>
</dbReference>
<gene>
    <name evidence="3" type="ORF">METZ01_LOCUS276962</name>
</gene>
<evidence type="ECO:0000256" key="1">
    <source>
        <dbReference type="ARBA" id="ARBA00022630"/>
    </source>
</evidence>
<dbReference type="PROSITE" id="PS00073">
    <property type="entry name" value="ACYL_COA_DH_2"/>
    <property type="match status" value="1"/>
</dbReference>
<reference evidence="3" key="1">
    <citation type="submission" date="2018-05" db="EMBL/GenBank/DDBJ databases">
        <authorList>
            <person name="Lanie J.A."/>
            <person name="Ng W.-L."/>
            <person name="Kazmierczak K.M."/>
            <person name="Andrzejewski T.M."/>
            <person name="Davidsen T.M."/>
            <person name="Wayne K.J."/>
            <person name="Tettelin H."/>
            <person name="Glass J.I."/>
            <person name="Rusch D."/>
            <person name="Podicherti R."/>
            <person name="Tsui H.-C.T."/>
            <person name="Winkler M.E."/>
        </authorList>
    </citation>
    <scope>NUCLEOTIDE SEQUENCE</scope>
</reference>
<protein>
    <recommendedName>
        <fullName evidence="2">Acyl-CoA dehydrogenase/oxidase C-terminal domain-containing protein</fullName>
    </recommendedName>
</protein>
<dbReference type="InterPro" id="IPR052904">
    <property type="entry name" value="Acyl-CoA_dehydrogenase-like"/>
</dbReference>